<dbReference type="InterPro" id="IPR024936">
    <property type="entry name" value="Cyclophilin-type_PPIase"/>
</dbReference>
<evidence type="ECO:0000256" key="1">
    <source>
        <dbReference type="ARBA" id="ARBA00000971"/>
    </source>
</evidence>
<dbReference type="Proteomes" id="UP000386466">
    <property type="component" value="Unassembled WGS sequence"/>
</dbReference>
<name>A0A485N6L6_LYNPA</name>
<dbReference type="InterPro" id="IPR029000">
    <property type="entry name" value="Cyclophilin-like_dom_sf"/>
</dbReference>
<dbReference type="EMBL" id="CAAGRJ010008018">
    <property type="protein sequence ID" value="VFV25822.1"/>
    <property type="molecule type" value="Genomic_DNA"/>
</dbReference>
<keyword evidence="7" id="KW-1185">Reference proteome</keyword>
<dbReference type="FunFam" id="2.40.100.10:FF:000025">
    <property type="entry name" value="Peptidyl-prolyl cis-trans isomerase CYP19-2"/>
    <property type="match status" value="1"/>
</dbReference>
<evidence type="ECO:0000313" key="6">
    <source>
        <dbReference type="EMBL" id="VFV25822.1"/>
    </source>
</evidence>
<evidence type="ECO:0000259" key="5">
    <source>
        <dbReference type="PROSITE" id="PS50072"/>
    </source>
</evidence>
<dbReference type="GO" id="GO:0016018">
    <property type="term" value="F:cyclosporin A binding"/>
    <property type="evidence" value="ECO:0007669"/>
    <property type="project" value="TreeGrafter"/>
</dbReference>
<comment type="similarity">
    <text evidence="4">Belongs to the cyclophilin-type PPIase family.</text>
</comment>
<dbReference type="PIRSF" id="PIRSF001467">
    <property type="entry name" value="Peptidylpro_ismrse"/>
    <property type="match status" value="1"/>
</dbReference>
<dbReference type="Gene3D" id="2.40.100.10">
    <property type="entry name" value="Cyclophilin-like"/>
    <property type="match status" value="1"/>
</dbReference>
<comment type="catalytic activity">
    <reaction evidence="1 4">
        <text>[protein]-peptidylproline (omega=180) = [protein]-peptidylproline (omega=0)</text>
        <dbReference type="Rhea" id="RHEA:16237"/>
        <dbReference type="Rhea" id="RHEA-COMP:10747"/>
        <dbReference type="Rhea" id="RHEA-COMP:10748"/>
        <dbReference type="ChEBI" id="CHEBI:83833"/>
        <dbReference type="ChEBI" id="CHEBI:83834"/>
        <dbReference type="EC" id="5.2.1.8"/>
    </reaction>
</comment>
<dbReference type="SUPFAM" id="SSF50891">
    <property type="entry name" value="Cyclophilin-like"/>
    <property type="match status" value="1"/>
</dbReference>
<dbReference type="AlphaFoldDB" id="A0A485N6L6"/>
<accession>A0A485N6L6</accession>
<dbReference type="EC" id="5.2.1.8" evidence="4"/>
<dbReference type="GO" id="GO:0006457">
    <property type="term" value="P:protein folding"/>
    <property type="evidence" value="ECO:0007669"/>
    <property type="project" value="TreeGrafter"/>
</dbReference>
<feature type="domain" description="PPIase cyclophilin-type" evidence="5">
    <location>
        <begin position="16"/>
        <end position="168"/>
    </location>
</feature>
<proteinExistence type="inferred from homology"/>
<comment type="function">
    <text evidence="4">PPIases accelerate the folding of proteins. It catalyzes the cis-trans isomerization of proline imidic peptide bonds in oligopeptides.</text>
</comment>
<dbReference type="Pfam" id="PF00160">
    <property type="entry name" value="Pro_isomerase"/>
    <property type="match status" value="1"/>
</dbReference>
<dbReference type="PRINTS" id="PR00153">
    <property type="entry name" value="CSAPPISMRASE"/>
</dbReference>
<dbReference type="GO" id="GO:0005737">
    <property type="term" value="C:cytoplasm"/>
    <property type="evidence" value="ECO:0007669"/>
    <property type="project" value="TreeGrafter"/>
</dbReference>
<dbReference type="PROSITE" id="PS50072">
    <property type="entry name" value="CSA_PPIASE_2"/>
    <property type="match status" value="1"/>
</dbReference>
<dbReference type="GO" id="GO:0003755">
    <property type="term" value="F:peptidyl-prolyl cis-trans isomerase activity"/>
    <property type="evidence" value="ECO:0007669"/>
    <property type="project" value="UniProtKB-UniRule"/>
</dbReference>
<dbReference type="PANTHER" id="PTHR11071">
    <property type="entry name" value="PEPTIDYL-PROLYL CIS-TRANS ISOMERASE"/>
    <property type="match status" value="1"/>
</dbReference>
<reference evidence="6 7" key="1">
    <citation type="submission" date="2019-01" db="EMBL/GenBank/DDBJ databases">
        <authorList>
            <person name="Alioto T."/>
            <person name="Alioto T."/>
        </authorList>
    </citation>
    <scope>NUCLEOTIDE SEQUENCE [LARGE SCALE GENOMIC DNA]</scope>
</reference>
<keyword evidence="2 4" id="KW-0697">Rotamase</keyword>
<evidence type="ECO:0000313" key="7">
    <source>
        <dbReference type="Proteomes" id="UP000386466"/>
    </source>
</evidence>
<organism evidence="6 7">
    <name type="scientific">Lynx pardinus</name>
    <name type="common">Iberian lynx</name>
    <name type="synonym">Felis pardina</name>
    <dbReference type="NCBI Taxonomy" id="191816"/>
    <lineage>
        <taxon>Eukaryota</taxon>
        <taxon>Metazoa</taxon>
        <taxon>Chordata</taxon>
        <taxon>Craniata</taxon>
        <taxon>Vertebrata</taxon>
        <taxon>Euteleostomi</taxon>
        <taxon>Mammalia</taxon>
        <taxon>Eutheria</taxon>
        <taxon>Laurasiatheria</taxon>
        <taxon>Carnivora</taxon>
        <taxon>Feliformia</taxon>
        <taxon>Felidae</taxon>
        <taxon>Felinae</taxon>
        <taxon>Lynx</taxon>
    </lineage>
</organism>
<keyword evidence="3 4" id="KW-0413">Isomerase</keyword>
<evidence type="ECO:0000256" key="4">
    <source>
        <dbReference type="RuleBase" id="RU363019"/>
    </source>
</evidence>
<dbReference type="InterPro" id="IPR002130">
    <property type="entry name" value="Cyclophilin-type_PPIase_dom"/>
</dbReference>
<dbReference type="PANTHER" id="PTHR11071:SF532">
    <property type="entry name" value="PEPTIDYL-PROLYL CIS-TRANS ISOMERASE"/>
    <property type="match status" value="1"/>
</dbReference>
<evidence type="ECO:0000256" key="2">
    <source>
        <dbReference type="ARBA" id="ARBA00023110"/>
    </source>
</evidence>
<evidence type="ECO:0000256" key="3">
    <source>
        <dbReference type="ARBA" id="ARBA00023235"/>
    </source>
</evidence>
<sequence length="172" mass="18764">MPEPRSRPLMIHPTVFFNITLDSKPFGHVSFDLFADKVPKTTENCCVLCTAENGFGYKVSCFHGIGSRLMCQGGDFTRYNGTGSKPTYGEKLDENVILKHSGPGISSVVGWTQHEWFPGFVCAASTECDGEQVVFGKTKEGTSVVEAWEHFGSRNGKSSKITVADCGQILCI</sequence>
<protein>
    <recommendedName>
        <fullName evidence="4">Peptidyl-prolyl cis-trans isomerase</fullName>
        <shortName evidence="4">PPIase</shortName>
        <ecNumber evidence="4">5.2.1.8</ecNumber>
    </recommendedName>
</protein>
<gene>
    <name evidence="6" type="ORF">LYPA_23C002825</name>
</gene>